<dbReference type="Pfam" id="PF13487">
    <property type="entry name" value="HD_5"/>
    <property type="match status" value="1"/>
</dbReference>
<dbReference type="InterPro" id="IPR037522">
    <property type="entry name" value="HD_GYP_dom"/>
</dbReference>
<reference evidence="2" key="1">
    <citation type="submission" date="2017-10" db="EMBL/GenBank/DDBJ databases">
        <title>Massilia psychrophilum sp. nov., a novel purple-pigmented bacterium isolated from Tianshan glacier, Xinjiang Municipality, China.</title>
        <authorList>
            <person name="Wang H."/>
        </authorList>
    </citation>
    <scope>NUCLEOTIDE SEQUENCE [LARGE SCALE GENOMIC DNA]</scope>
    <source>
        <strain evidence="2">B2</strain>
    </source>
</reference>
<name>A0A2D2DR74_9BURK</name>
<dbReference type="PANTHER" id="PTHR43155:SF2">
    <property type="entry name" value="CYCLIC DI-GMP PHOSPHODIESTERASE PA4108"/>
    <property type="match status" value="1"/>
</dbReference>
<dbReference type="OrthoDB" id="9774747at2"/>
<proteinExistence type="predicted"/>
<dbReference type="CDD" id="cd00077">
    <property type="entry name" value="HDc"/>
    <property type="match status" value="1"/>
</dbReference>
<feature type="domain" description="HD-GYP" evidence="1">
    <location>
        <begin position="99"/>
        <end position="295"/>
    </location>
</feature>
<dbReference type="SUPFAM" id="SSF109604">
    <property type="entry name" value="HD-domain/PDEase-like"/>
    <property type="match status" value="1"/>
</dbReference>
<dbReference type="EMBL" id="CP024608">
    <property type="protein sequence ID" value="ATQ77488.1"/>
    <property type="molecule type" value="Genomic_DNA"/>
</dbReference>
<dbReference type="InterPro" id="IPR003607">
    <property type="entry name" value="HD/PDEase_dom"/>
</dbReference>
<dbReference type="AlphaFoldDB" id="A0A2D2DR74"/>
<dbReference type="Gene3D" id="1.10.3210.10">
    <property type="entry name" value="Hypothetical protein af1432"/>
    <property type="match status" value="1"/>
</dbReference>
<evidence type="ECO:0000259" key="1">
    <source>
        <dbReference type="PROSITE" id="PS51832"/>
    </source>
</evidence>
<evidence type="ECO:0000313" key="2">
    <source>
        <dbReference type="EMBL" id="ATQ77488.1"/>
    </source>
</evidence>
<dbReference type="PROSITE" id="PS51832">
    <property type="entry name" value="HD_GYP"/>
    <property type="match status" value="1"/>
</dbReference>
<organism evidence="2 3">
    <name type="scientific">Massilia violaceinigra</name>
    <dbReference type="NCBI Taxonomy" id="2045208"/>
    <lineage>
        <taxon>Bacteria</taxon>
        <taxon>Pseudomonadati</taxon>
        <taxon>Pseudomonadota</taxon>
        <taxon>Betaproteobacteria</taxon>
        <taxon>Burkholderiales</taxon>
        <taxon>Oxalobacteraceae</taxon>
        <taxon>Telluria group</taxon>
        <taxon>Massilia</taxon>
    </lineage>
</organism>
<evidence type="ECO:0000313" key="3">
    <source>
        <dbReference type="Proteomes" id="UP000229897"/>
    </source>
</evidence>
<dbReference type="PANTHER" id="PTHR43155">
    <property type="entry name" value="CYCLIC DI-GMP PHOSPHODIESTERASE PA4108-RELATED"/>
    <property type="match status" value="1"/>
</dbReference>
<protein>
    <submittedName>
        <fullName evidence="2">Metal-dependent phosphohydrolase</fullName>
    </submittedName>
</protein>
<dbReference type="Proteomes" id="UP000229897">
    <property type="component" value="Chromosome"/>
</dbReference>
<dbReference type="GO" id="GO:0008081">
    <property type="term" value="F:phosphoric diester hydrolase activity"/>
    <property type="evidence" value="ECO:0007669"/>
    <property type="project" value="UniProtKB-ARBA"/>
</dbReference>
<accession>A0A2D2DR74</accession>
<dbReference type="RefSeq" id="WP_099879708.1">
    <property type="nucleotide sequence ID" value="NZ_CP024608.1"/>
</dbReference>
<keyword evidence="3" id="KW-1185">Reference proteome</keyword>
<keyword evidence="2" id="KW-0378">Hydrolase</keyword>
<sequence>MAIRRITLADLAFGEPLRWDIFSTPSSNRPLLQKGQVLAPGQLDDWIEAGLYAEASSPVSVLQSLNQINRRLERTLMDLRDQGSADRELRAIAQDLIATVERGADVALAAIFLNQIAGAYAVRHCTEAAVVACLIAHAMHKSPVEVLVITAAALSMNVGMVRQADLFQNKDGALSHEERALVRRHPSASVEMLRFAGVSDEAWLDLVLLHHENDDGSGYPAGKLGDEISQNAKLIGLADRYCAFVSARNYRRSLLPPVALERLCAGNDMPYDQIVLGHFATQIGAYPPGTLVRLENAELGVVSRRDEDGAGMAVHVLRAADGKALAEAQQRVTTQPGCAIAEALHEDHAKLRFPMKQIWGELASL</sequence>
<dbReference type="KEGG" id="mass:CR152_25525"/>
<gene>
    <name evidence="2" type="ORF">CR152_25525</name>
</gene>